<gene>
    <name evidence="1" type="ORF">DCC81_21450</name>
</gene>
<name>A0A2T7BD11_9BACT</name>
<evidence type="ECO:0000313" key="1">
    <source>
        <dbReference type="EMBL" id="PUZ22981.1"/>
    </source>
</evidence>
<protein>
    <recommendedName>
        <fullName evidence="3">Polymerase nucleotidyl transferase domain-containing protein</fullName>
    </recommendedName>
</protein>
<dbReference type="RefSeq" id="WP_108688725.1">
    <property type="nucleotide sequence ID" value="NZ_QCYK01000003.1"/>
</dbReference>
<sequence>MSDAKILFMGALWTDELQRAATEKPCTNAWIETEILDLLRYFSLFRHPLTQAELYKLLPDGISETATRYALRKMEITGALLHVEDFYLLATDDTQIIRKRLSGEARAAHLLPKAIQAGRFIGKFPFVQFVGISGSLSKHYADDNTDFDFFIITANNTLWICRTLLHLVKKLSFLVGRQHWLCMNYFVDEHHLCLEEQNIYTRIELSTLIPVHNVSVYKTFLLRNQRNLTNIQHLAVDFEGALAYSPAGKDKLHLHWKPLNLLLMRLTDWKWRRKWKRKGYPMEDYDTAFKTTPYVSKNHPKNYQKKILAQLQHS</sequence>
<keyword evidence="2" id="KW-1185">Reference proteome</keyword>
<dbReference type="Proteomes" id="UP000244450">
    <property type="component" value="Unassembled WGS sequence"/>
</dbReference>
<organism evidence="1 2">
    <name type="scientific">Chitinophaga parva</name>
    <dbReference type="NCBI Taxonomy" id="2169414"/>
    <lineage>
        <taxon>Bacteria</taxon>
        <taxon>Pseudomonadati</taxon>
        <taxon>Bacteroidota</taxon>
        <taxon>Chitinophagia</taxon>
        <taxon>Chitinophagales</taxon>
        <taxon>Chitinophagaceae</taxon>
        <taxon>Chitinophaga</taxon>
    </lineage>
</organism>
<dbReference type="AlphaFoldDB" id="A0A2T7BD11"/>
<comment type="caution">
    <text evidence="1">The sequence shown here is derived from an EMBL/GenBank/DDBJ whole genome shotgun (WGS) entry which is preliminary data.</text>
</comment>
<reference evidence="1 2" key="1">
    <citation type="submission" date="2018-04" db="EMBL/GenBank/DDBJ databases">
        <title>Chitinophaga fuyangensis sp. nov., isolated from soil in a chemical factory.</title>
        <authorList>
            <person name="Chen K."/>
        </authorList>
    </citation>
    <scope>NUCLEOTIDE SEQUENCE [LARGE SCALE GENOMIC DNA]</scope>
    <source>
        <strain evidence="1 2">LY-1</strain>
    </source>
</reference>
<evidence type="ECO:0008006" key="3">
    <source>
        <dbReference type="Google" id="ProtNLM"/>
    </source>
</evidence>
<evidence type="ECO:0000313" key="2">
    <source>
        <dbReference type="Proteomes" id="UP000244450"/>
    </source>
</evidence>
<dbReference type="EMBL" id="QCYK01000003">
    <property type="protein sequence ID" value="PUZ22981.1"/>
    <property type="molecule type" value="Genomic_DNA"/>
</dbReference>
<accession>A0A2T7BD11</accession>
<proteinExistence type="predicted"/>
<dbReference type="OrthoDB" id="645383at2"/>